<comment type="caution">
    <text evidence="2">The sequence shown here is derived from an EMBL/GenBank/DDBJ whole genome shotgun (WGS) entry which is preliminary data.</text>
</comment>
<evidence type="ECO:0000313" key="3">
    <source>
        <dbReference type="Proteomes" id="UP000606776"/>
    </source>
</evidence>
<gene>
    <name evidence="2" type="ORF">IQ227_09645</name>
</gene>
<dbReference type="Proteomes" id="UP000606776">
    <property type="component" value="Unassembled WGS sequence"/>
</dbReference>
<keyword evidence="3" id="KW-1185">Reference proteome</keyword>
<keyword evidence="1" id="KW-1133">Transmembrane helix</keyword>
<reference evidence="2 3" key="1">
    <citation type="submission" date="2020-10" db="EMBL/GenBank/DDBJ databases">
        <authorList>
            <person name="Castelo-Branco R."/>
            <person name="Eusebio N."/>
            <person name="Adriana R."/>
            <person name="Vieira A."/>
            <person name="Brugerolle De Fraissinette N."/>
            <person name="Rezende De Castro R."/>
            <person name="Schneider M.P."/>
            <person name="Vasconcelos V."/>
            <person name="Leao P.N."/>
        </authorList>
    </citation>
    <scope>NUCLEOTIDE SEQUENCE [LARGE SCALE GENOMIC DNA]</scope>
    <source>
        <strain evidence="2 3">LEGE 00250</strain>
    </source>
</reference>
<dbReference type="EMBL" id="JADEWB010000041">
    <property type="protein sequence ID" value="MBE9236288.1"/>
    <property type="molecule type" value="Genomic_DNA"/>
</dbReference>
<proteinExistence type="predicted"/>
<protein>
    <submittedName>
        <fullName evidence="2">Uncharacterized protein</fullName>
    </submittedName>
</protein>
<feature type="transmembrane region" description="Helical" evidence="1">
    <location>
        <begin position="25"/>
        <end position="47"/>
    </location>
</feature>
<accession>A0ABR9VCT5</accession>
<keyword evidence="1" id="KW-0472">Membrane</keyword>
<sequence>MWLKPINRFNATKVAIDLSPCLKAWGLHLVSGSLVIIYYLLFISYFYPVTNHQSPITNHQSPFIWKNE</sequence>
<name>A0ABR9VCT5_9CYAN</name>
<evidence type="ECO:0000313" key="2">
    <source>
        <dbReference type="EMBL" id="MBE9236288.1"/>
    </source>
</evidence>
<dbReference type="RefSeq" id="WP_193942595.1">
    <property type="nucleotide sequence ID" value="NZ_JADEWB010000041.1"/>
</dbReference>
<evidence type="ECO:0000256" key="1">
    <source>
        <dbReference type="SAM" id="Phobius"/>
    </source>
</evidence>
<organism evidence="2 3">
    <name type="scientific">Sphaerospermopsis aphanizomenoides LEGE 00250</name>
    <dbReference type="NCBI Taxonomy" id="2777972"/>
    <lineage>
        <taxon>Bacteria</taxon>
        <taxon>Bacillati</taxon>
        <taxon>Cyanobacteriota</taxon>
        <taxon>Cyanophyceae</taxon>
        <taxon>Nostocales</taxon>
        <taxon>Aphanizomenonaceae</taxon>
        <taxon>Sphaerospermopsis</taxon>
        <taxon>Sphaerospermopsis aphanizomenoides</taxon>
    </lineage>
</organism>
<keyword evidence="1" id="KW-0812">Transmembrane</keyword>